<organism evidence="2 3">
    <name type="scientific">Ceratodon purpureus</name>
    <name type="common">Fire moss</name>
    <name type="synonym">Dicranum purpureum</name>
    <dbReference type="NCBI Taxonomy" id="3225"/>
    <lineage>
        <taxon>Eukaryota</taxon>
        <taxon>Viridiplantae</taxon>
        <taxon>Streptophyta</taxon>
        <taxon>Embryophyta</taxon>
        <taxon>Bryophyta</taxon>
        <taxon>Bryophytina</taxon>
        <taxon>Bryopsida</taxon>
        <taxon>Dicranidae</taxon>
        <taxon>Pseudoditrichales</taxon>
        <taxon>Ditrichaceae</taxon>
        <taxon>Ceratodon</taxon>
    </lineage>
</organism>
<evidence type="ECO:0000313" key="2">
    <source>
        <dbReference type="EMBL" id="KAG0592385.1"/>
    </source>
</evidence>
<keyword evidence="3" id="KW-1185">Reference proteome</keyword>
<sequence length="76" mass="8182">MPAPDLQPPILLPGLIQKPPNPAQSSKTQSVRAPPKARNSLSVETSRDGVCVCVCDVVVVFFCLVGASEREIMCWC</sequence>
<dbReference type="EMBL" id="CM026421">
    <property type="protein sequence ID" value="KAG0592385.1"/>
    <property type="molecule type" value="Genomic_DNA"/>
</dbReference>
<comment type="caution">
    <text evidence="2">The sequence shown here is derived from an EMBL/GenBank/DDBJ whole genome shotgun (WGS) entry which is preliminary data.</text>
</comment>
<dbReference type="AlphaFoldDB" id="A0A8T0JA48"/>
<feature type="compositionally biased region" description="Pro residues" evidence="1">
    <location>
        <begin position="1"/>
        <end position="11"/>
    </location>
</feature>
<reference evidence="2" key="1">
    <citation type="submission" date="2020-06" db="EMBL/GenBank/DDBJ databases">
        <title>WGS assembly of Ceratodon purpureus strain R40.</title>
        <authorList>
            <person name="Carey S.B."/>
            <person name="Jenkins J."/>
            <person name="Shu S."/>
            <person name="Lovell J.T."/>
            <person name="Sreedasyam A."/>
            <person name="Maumus F."/>
            <person name="Tiley G.P."/>
            <person name="Fernandez-Pozo N."/>
            <person name="Barry K."/>
            <person name="Chen C."/>
            <person name="Wang M."/>
            <person name="Lipzen A."/>
            <person name="Daum C."/>
            <person name="Saski C.A."/>
            <person name="Payton A.C."/>
            <person name="Mcbreen J.C."/>
            <person name="Conrad R.E."/>
            <person name="Kollar L.M."/>
            <person name="Olsson S."/>
            <person name="Huttunen S."/>
            <person name="Landis J.B."/>
            <person name="Wickett N.J."/>
            <person name="Johnson M.G."/>
            <person name="Rensing S.A."/>
            <person name="Grimwood J."/>
            <person name="Schmutz J."/>
            <person name="Mcdaniel S.F."/>
        </authorList>
    </citation>
    <scope>NUCLEOTIDE SEQUENCE</scope>
    <source>
        <strain evidence="2">R40</strain>
    </source>
</reference>
<dbReference type="Proteomes" id="UP000822688">
    <property type="component" value="Chromosome 1"/>
</dbReference>
<name>A0A8T0JA48_CERPU</name>
<evidence type="ECO:0000256" key="1">
    <source>
        <dbReference type="SAM" id="MobiDB-lite"/>
    </source>
</evidence>
<evidence type="ECO:0000313" key="3">
    <source>
        <dbReference type="Proteomes" id="UP000822688"/>
    </source>
</evidence>
<gene>
    <name evidence="2" type="ORF">KC19_1G247700</name>
</gene>
<accession>A0A8T0JA48</accession>
<proteinExistence type="predicted"/>
<protein>
    <submittedName>
        <fullName evidence="2">Uncharacterized protein</fullName>
    </submittedName>
</protein>
<feature type="region of interest" description="Disordered" evidence="1">
    <location>
        <begin position="1"/>
        <end position="40"/>
    </location>
</feature>